<dbReference type="OrthoDB" id="10634262at2759"/>
<proteinExistence type="predicted"/>
<gene>
    <name evidence="2" type="ORF">TSUD_323580</name>
</gene>
<protein>
    <submittedName>
        <fullName evidence="2">Uncharacterized protein</fullName>
    </submittedName>
</protein>
<evidence type="ECO:0000313" key="2">
    <source>
        <dbReference type="EMBL" id="GAU39410.1"/>
    </source>
</evidence>
<dbReference type="EMBL" id="DF973761">
    <property type="protein sequence ID" value="GAU39410.1"/>
    <property type="molecule type" value="Genomic_DNA"/>
</dbReference>
<evidence type="ECO:0000313" key="3">
    <source>
        <dbReference type="Proteomes" id="UP000242715"/>
    </source>
</evidence>
<keyword evidence="3" id="KW-1185">Reference proteome</keyword>
<feature type="compositionally biased region" description="Pro residues" evidence="1">
    <location>
        <begin position="10"/>
        <end position="65"/>
    </location>
</feature>
<sequence length="202" mass="22492">MSNYQRAPQDPYPPPGHGSPYPPPQGYPVSPPPPGYPSAPPPPSYEGYPPPLPPGYGTTYPPPRPQYNSYQGYFNDGYPPPPPPPNYHCHHVQHHCHDHNDSGFGSFFQGWTKTKNTRRPKNTNKGDFVENQQLVNDQHRCDSQWLVNTHATRDVSADTGIGISMWGRIQHLVAANCSRENEGQQTQSRNAFLKKVIGGGEV</sequence>
<dbReference type="AlphaFoldDB" id="A0A2Z6NRN2"/>
<evidence type="ECO:0000256" key="1">
    <source>
        <dbReference type="SAM" id="MobiDB-lite"/>
    </source>
</evidence>
<dbReference type="Proteomes" id="UP000242715">
    <property type="component" value="Unassembled WGS sequence"/>
</dbReference>
<accession>A0A2Z6NRN2</accession>
<feature type="region of interest" description="Disordered" evidence="1">
    <location>
        <begin position="1"/>
        <end position="86"/>
    </location>
</feature>
<name>A0A2Z6NRN2_TRISU</name>
<organism evidence="2 3">
    <name type="scientific">Trifolium subterraneum</name>
    <name type="common">Subterranean clover</name>
    <dbReference type="NCBI Taxonomy" id="3900"/>
    <lineage>
        <taxon>Eukaryota</taxon>
        <taxon>Viridiplantae</taxon>
        <taxon>Streptophyta</taxon>
        <taxon>Embryophyta</taxon>
        <taxon>Tracheophyta</taxon>
        <taxon>Spermatophyta</taxon>
        <taxon>Magnoliopsida</taxon>
        <taxon>eudicotyledons</taxon>
        <taxon>Gunneridae</taxon>
        <taxon>Pentapetalae</taxon>
        <taxon>rosids</taxon>
        <taxon>fabids</taxon>
        <taxon>Fabales</taxon>
        <taxon>Fabaceae</taxon>
        <taxon>Papilionoideae</taxon>
        <taxon>50 kb inversion clade</taxon>
        <taxon>NPAAA clade</taxon>
        <taxon>Hologalegina</taxon>
        <taxon>IRL clade</taxon>
        <taxon>Trifolieae</taxon>
        <taxon>Trifolium</taxon>
    </lineage>
</organism>
<reference evidence="3" key="1">
    <citation type="journal article" date="2017" name="Front. Plant Sci.">
        <title>Climate Clever Clovers: New Paradigm to Reduce the Environmental Footprint of Ruminants by Breeding Low Methanogenic Forages Utilizing Haplotype Variation.</title>
        <authorList>
            <person name="Kaur P."/>
            <person name="Appels R."/>
            <person name="Bayer P.E."/>
            <person name="Keeble-Gagnere G."/>
            <person name="Wang J."/>
            <person name="Hirakawa H."/>
            <person name="Shirasawa K."/>
            <person name="Vercoe P."/>
            <person name="Stefanova K."/>
            <person name="Durmic Z."/>
            <person name="Nichols P."/>
            <person name="Revell C."/>
            <person name="Isobe S.N."/>
            <person name="Edwards D."/>
            <person name="Erskine W."/>
        </authorList>
    </citation>
    <scope>NUCLEOTIDE SEQUENCE [LARGE SCALE GENOMIC DNA]</scope>
    <source>
        <strain evidence="3">cv. Daliak</strain>
    </source>
</reference>